<organism evidence="2 3">
    <name type="scientific">Kribbella pratensis</name>
    <dbReference type="NCBI Taxonomy" id="2512112"/>
    <lineage>
        <taxon>Bacteria</taxon>
        <taxon>Bacillati</taxon>
        <taxon>Actinomycetota</taxon>
        <taxon>Actinomycetes</taxon>
        <taxon>Propionibacteriales</taxon>
        <taxon>Kribbellaceae</taxon>
        <taxon>Kribbella</taxon>
    </lineage>
</organism>
<dbReference type="InterPro" id="IPR036278">
    <property type="entry name" value="Sialidase_sf"/>
</dbReference>
<dbReference type="EMBL" id="SODU01000001">
    <property type="protein sequence ID" value="TDW92870.1"/>
    <property type="molecule type" value="Genomic_DNA"/>
</dbReference>
<feature type="chain" id="PRO_5047232596" description="Exo-alpha-sialidase" evidence="1">
    <location>
        <begin position="24"/>
        <end position="646"/>
    </location>
</feature>
<comment type="caution">
    <text evidence="2">The sequence shown here is derived from an EMBL/GenBank/DDBJ whole genome shotgun (WGS) entry which is preliminary data.</text>
</comment>
<proteinExistence type="predicted"/>
<feature type="signal peptide" evidence="1">
    <location>
        <begin position="1"/>
        <end position="23"/>
    </location>
</feature>
<gene>
    <name evidence="2" type="ORF">EV137_0135</name>
</gene>
<evidence type="ECO:0000256" key="1">
    <source>
        <dbReference type="SAM" id="SignalP"/>
    </source>
</evidence>
<evidence type="ECO:0000313" key="3">
    <source>
        <dbReference type="Proteomes" id="UP000295060"/>
    </source>
</evidence>
<keyword evidence="3" id="KW-1185">Reference proteome</keyword>
<keyword evidence="1" id="KW-0732">Signal</keyword>
<protein>
    <recommendedName>
        <fullName evidence="4">Exo-alpha-sialidase</fullName>
    </recommendedName>
</protein>
<dbReference type="Proteomes" id="UP000295060">
    <property type="component" value="Unassembled WGS sequence"/>
</dbReference>
<reference evidence="2 3" key="1">
    <citation type="submission" date="2019-03" db="EMBL/GenBank/DDBJ databases">
        <title>Genomic Encyclopedia of Type Strains, Phase III (KMG-III): the genomes of soil and plant-associated and newly described type strains.</title>
        <authorList>
            <person name="Whitman W."/>
        </authorList>
    </citation>
    <scope>NUCLEOTIDE SEQUENCE [LARGE SCALE GENOMIC DNA]</scope>
    <source>
        <strain evidence="2 3">VKMAc-2574</strain>
    </source>
</reference>
<accession>A0ABY2FIC9</accession>
<name>A0ABY2FIC9_9ACTN</name>
<dbReference type="SUPFAM" id="SSF50939">
    <property type="entry name" value="Sialidases"/>
    <property type="match status" value="1"/>
</dbReference>
<dbReference type="Gene3D" id="2.120.10.10">
    <property type="match status" value="1"/>
</dbReference>
<evidence type="ECO:0000313" key="2">
    <source>
        <dbReference type="EMBL" id="TDW92870.1"/>
    </source>
</evidence>
<evidence type="ECO:0008006" key="4">
    <source>
        <dbReference type="Google" id="ProtNLM"/>
    </source>
</evidence>
<dbReference type="RefSeq" id="WP_134125776.1">
    <property type="nucleotide sequence ID" value="NZ_SODU01000001.1"/>
</dbReference>
<sequence>MRARSLVAGVATLLVVPMIAVQAAEGRDRPFSTARMVVRPVVDPVTSGSTTGGGGQFSKVQIERYRCAVAAGSAYGTPAGSMDISCNDVQPYRQDFNPDNELAIVVNPKVPTHLLAGSNDYFYRFNNSTGARQALVPTGFFTSFNGGASWVDGQIPMRTGNGAGDPSPAFNARLSGNTAQTGWAMMAQLENVGGLGGPFVAQGDVSVSYSRNGGITWSEPVTVMKGKGASIGPANQATFFDKEWLTVDNNPASPFYGRAYVVAARFLNALQGAYAESPVYFAYSDNGGQTWSTPKEISGSNALCTFQNAGPAGECDENGFPIPDVAPNGDLIVHFQNGNIQAGWETPGEYESTLLAVKSTNGGATFGDPVVIANLEDGAADTPWSVIGRQTVTGHQIRWQSPGTIVADPNNPAHWVVVYNDNFAGTHDAAPASCLDAIPGTAPDYNPCNAVTNTNIYMAESWNGGASWTPRITVDAAAGDQWFPWADFRSDGSLAIAYDSNENIADPAGDRDDTFNHVLLTIAPRTPAGGAVSALTREALVPNGTGRSPAEQIDISVTHWAGQYVPQSQWPRICGPDGYTDPPITNAEGKDCNVFHGDYTGLAVGSDNRINVVWTGLNRLVVSPQIDPYTGGLHNGYAQDAMFARR</sequence>
<dbReference type="CDD" id="cd15482">
    <property type="entry name" value="Sialidase_non-viral"/>
    <property type="match status" value="1"/>
</dbReference>